<feature type="compositionally biased region" description="Basic and acidic residues" evidence="1">
    <location>
        <begin position="47"/>
        <end position="62"/>
    </location>
</feature>
<dbReference type="EMBL" id="JAXIOK010000020">
    <property type="protein sequence ID" value="KAK4746736.1"/>
    <property type="molecule type" value="Genomic_DNA"/>
</dbReference>
<dbReference type="PANTHER" id="PTHR31865:SF3">
    <property type="entry name" value="PHOSPHODIESTERASE EPSILON-1, PUTATIVE (DUF1685)-RELATED"/>
    <property type="match status" value="1"/>
</dbReference>
<accession>A0AAN7JCJ8</accession>
<sequence length="205" mass="22696">MCIGPSSESLAPDSPVHYGSETEGAVAVMARADRRRLSRQISSAPKAPRDAVWERRRWEQVTRKKHHRKSITDTMASTHRSVCSESDVTDEDLSELKGCIELGFSSRSTHQGHSPWSPSGSSPSSPSGSTTSEPESWKICSPGENPTLIKRRAKAWKVFDSLKIWCFAGENPEQVKVKLRHWAQAHENIRGSATAQKYNTGNAVL</sequence>
<dbReference type="InterPro" id="IPR012881">
    <property type="entry name" value="DUF1685"/>
</dbReference>
<dbReference type="Proteomes" id="UP001345219">
    <property type="component" value="Chromosome 20"/>
</dbReference>
<dbReference type="PANTHER" id="PTHR31865">
    <property type="entry name" value="OSJNBA0071G03.3 PROTEIN"/>
    <property type="match status" value="1"/>
</dbReference>
<keyword evidence="3" id="KW-1185">Reference proteome</keyword>
<gene>
    <name evidence="2" type="ORF">SAY87_025773</name>
</gene>
<feature type="region of interest" description="Disordered" evidence="1">
    <location>
        <begin position="107"/>
        <end position="144"/>
    </location>
</feature>
<comment type="caution">
    <text evidence="2">The sequence shown here is derived from an EMBL/GenBank/DDBJ whole genome shotgun (WGS) entry which is preliminary data.</text>
</comment>
<evidence type="ECO:0000313" key="2">
    <source>
        <dbReference type="EMBL" id="KAK4746736.1"/>
    </source>
</evidence>
<dbReference type="AlphaFoldDB" id="A0AAN7JCJ8"/>
<proteinExistence type="predicted"/>
<feature type="region of interest" description="Disordered" evidence="1">
    <location>
        <begin position="34"/>
        <end position="79"/>
    </location>
</feature>
<reference evidence="2 3" key="1">
    <citation type="journal article" date="2023" name="Hortic Res">
        <title>Pangenome of water caltrop reveals structural variations and asymmetric subgenome divergence after allopolyploidization.</title>
        <authorList>
            <person name="Zhang X."/>
            <person name="Chen Y."/>
            <person name="Wang L."/>
            <person name="Yuan Y."/>
            <person name="Fang M."/>
            <person name="Shi L."/>
            <person name="Lu R."/>
            <person name="Comes H.P."/>
            <person name="Ma Y."/>
            <person name="Chen Y."/>
            <person name="Huang G."/>
            <person name="Zhou Y."/>
            <person name="Zheng Z."/>
            <person name="Qiu Y."/>
        </authorList>
    </citation>
    <scope>NUCLEOTIDE SEQUENCE [LARGE SCALE GENOMIC DNA]</scope>
    <source>
        <tissue evidence="2">Roots</tissue>
    </source>
</reference>
<evidence type="ECO:0000313" key="3">
    <source>
        <dbReference type="Proteomes" id="UP001345219"/>
    </source>
</evidence>
<evidence type="ECO:0000256" key="1">
    <source>
        <dbReference type="SAM" id="MobiDB-lite"/>
    </source>
</evidence>
<feature type="compositionally biased region" description="Low complexity" evidence="1">
    <location>
        <begin position="114"/>
        <end position="134"/>
    </location>
</feature>
<organism evidence="2 3">
    <name type="scientific">Trapa incisa</name>
    <dbReference type="NCBI Taxonomy" id="236973"/>
    <lineage>
        <taxon>Eukaryota</taxon>
        <taxon>Viridiplantae</taxon>
        <taxon>Streptophyta</taxon>
        <taxon>Embryophyta</taxon>
        <taxon>Tracheophyta</taxon>
        <taxon>Spermatophyta</taxon>
        <taxon>Magnoliopsida</taxon>
        <taxon>eudicotyledons</taxon>
        <taxon>Gunneridae</taxon>
        <taxon>Pentapetalae</taxon>
        <taxon>rosids</taxon>
        <taxon>malvids</taxon>
        <taxon>Myrtales</taxon>
        <taxon>Lythraceae</taxon>
        <taxon>Trapa</taxon>
    </lineage>
</organism>
<dbReference type="Pfam" id="PF07939">
    <property type="entry name" value="DUF1685"/>
    <property type="match status" value="1"/>
</dbReference>
<name>A0AAN7JCJ8_9MYRT</name>
<protein>
    <submittedName>
        <fullName evidence="2">Uncharacterized protein</fullName>
    </submittedName>
</protein>